<feature type="compositionally biased region" description="Low complexity" evidence="1">
    <location>
        <begin position="1"/>
        <end position="24"/>
    </location>
</feature>
<feature type="compositionally biased region" description="Low complexity" evidence="1">
    <location>
        <begin position="38"/>
        <end position="61"/>
    </location>
</feature>
<sequence length="142" mass="15410">MNCPTTTPTTIITSIDSNKNNNNGNGNGNVIPPPPTMSSNNCTNNANAEESANATTATVAVAEHKQPHQQQQQQQKHHKSTIAQLSVAQMVRQQSDTSSDRIVTLRGKLNRSPAIEHRDEHRPTSSCLDTTAEVCKWGPEEA</sequence>
<evidence type="ECO:0000256" key="1">
    <source>
        <dbReference type="SAM" id="MobiDB-lite"/>
    </source>
</evidence>
<comment type="caution">
    <text evidence="2">The sequence shown here is derived from an EMBL/GenBank/DDBJ whole genome shotgun (WGS) entry which is preliminary data.</text>
</comment>
<keyword evidence="3" id="KW-1185">Reference proteome</keyword>
<evidence type="ECO:0000313" key="2">
    <source>
        <dbReference type="EMBL" id="KAL3080773.1"/>
    </source>
</evidence>
<feature type="region of interest" description="Disordered" evidence="1">
    <location>
        <begin position="1"/>
        <end position="81"/>
    </location>
</feature>
<protein>
    <submittedName>
        <fullName evidence="2">Uncharacterized protein</fullName>
    </submittedName>
</protein>
<evidence type="ECO:0000313" key="3">
    <source>
        <dbReference type="Proteomes" id="UP001620626"/>
    </source>
</evidence>
<organism evidence="2 3">
    <name type="scientific">Heterodera trifolii</name>
    <dbReference type="NCBI Taxonomy" id="157864"/>
    <lineage>
        <taxon>Eukaryota</taxon>
        <taxon>Metazoa</taxon>
        <taxon>Ecdysozoa</taxon>
        <taxon>Nematoda</taxon>
        <taxon>Chromadorea</taxon>
        <taxon>Rhabditida</taxon>
        <taxon>Tylenchina</taxon>
        <taxon>Tylenchomorpha</taxon>
        <taxon>Tylenchoidea</taxon>
        <taxon>Heteroderidae</taxon>
        <taxon>Heteroderinae</taxon>
        <taxon>Heterodera</taxon>
    </lineage>
</organism>
<dbReference type="AlphaFoldDB" id="A0ABD2IMS9"/>
<gene>
    <name evidence="2" type="ORF">niasHT_031292</name>
</gene>
<accession>A0ABD2IMS9</accession>
<proteinExistence type="predicted"/>
<dbReference type="Proteomes" id="UP001620626">
    <property type="component" value="Unassembled WGS sequence"/>
</dbReference>
<name>A0ABD2IMS9_9BILA</name>
<reference evidence="2 3" key="1">
    <citation type="submission" date="2024-10" db="EMBL/GenBank/DDBJ databases">
        <authorList>
            <person name="Kim D."/>
        </authorList>
    </citation>
    <scope>NUCLEOTIDE SEQUENCE [LARGE SCALE GENOMIC DNA]</scope>
    <source>
        <strain evidence="2">BH-2024</strain>
    </source>
</reference>
<dbReference type="EMBL" id="JBICBT010001146">
    <property type="protein sequence ID" value="KAL3080773.1"/>
    <property type="molecule type" value="Genomic_DNA"/>
</dbReference>